<dbReference type="EMBL" id="JMIR01000001">
    <property type="protein sequence ID" value="KEO85108.1"/>
    <property type="molecule type" value="Genomic_DNA"/>
</dbReference>
<evidence type="ECO:0000313" key="2">
    <source>
        <dbReference type="EMBL" id="KEO85108.1"/>
    </source>
</evidence>
<reference evidence="2 3" key="1">
    <citation type="journal article" date="2013" name="Int. J. Syst. Evol. Microbiol.">
        <title>Tumebacillus flagellatus sp. nov., an alpha-amylase/pullulanase-producing bacterium isolated from cassava wastewater.</title>
        <authorList>
            <person name="Wang Q."/>
            <person name="Xie N."/>
            <person name="Qin Y."/>
            <person name="Shen N."/>
            <person name="Zhu J."/>
            <person name="Mi H."/>
            <person name="Huang R."/>
        </authorList>
    </citation>
    <scope>NUCLEOTIDE SEQUENCE [LARGE SCALE GENOMIC DNA]</scope>
    <source>
        <strain evidence="2 3">GST4</strain>
    </source>
</reference>
<dbReference type="AlphaFoldDB" id="A0A074LYM1"/>
<sequence>MAQGQGGWKGDAARAFGISAEHLHEDYHTVSNTLDSAAGILNQLAVRMETVIRLRQQANQISQYLAHMRPETEEQWDSYREQQYQANSLRQQAESEANLIDGQAAQAIEKLMYFQNRLHFQHVTGFGSAASVALDGLPDSLRGYYMRHPEQLQDYIKPEEKVYSPQERHKNLMALARVMVYNLDVPDQLRGTKAEDDIIDYYIKDRFGDATDDQIERSVTHYFQVMDIMNKFETLKQQGKDITQEPDYPTYFLMMSNPEDFLPLKDGQEKKVSKKVLWPKKVPNGAETYYSYIMSRKSELPNIESTLDVRGSKLEKIPDERPPEMGQLEPNKPVTSGVERVGKIPSDFADRAKLEGHFDKHGKEFGDLYKNADVYLDGAREVIKNGIKVEYEYKGEKRTGYVRFMGTNKDGYAKFEFVGTNNNGEITTYHTQSGKKFWKTINGKNIPIINPVDIE</sequence>
<evidence type="ECO:0008006" key="4">
    <source>
        <dbReference type="Google" id="ProtNLM"/>
    </source>
</evidence>
<feature type="region of interest" description="Disordered" evidence="1">
    <location>
        <begin position="317"/>
        <end position="339"/>
    </location>
</feature>
<organism evidence="2 3">
    <name type="scientific">Tumebacillus flagellatus</name>
    <dbReference type="NCBI Taxonomy" id="1157490"/>
    <lineage>
        <taxon>Bacteria</taxon>
        <taxon>Bacillati</taxon>
        <taxon>Bacillota</taxon>
        <taxon>Bacilli</taxon>
        <taxon>Bacillales</taxon>
        <taxon>Alicyclobacillaceae</taxon>
        <taxon>Tumebacillus</taxon>
    </lineage>
</organism>
<protein>
    <recommendedName>
        <fullName evidence="4">LXG domain-containing protein</fullName>
    </recommendedName>
</protein>
<name>A0A074LYM1_9BACL</name>
<evidence type="ECO:0000256" key="1">
    <source>
        <dbReference type="SAM" id="MobiDB-lite"/>
    </source>
</evidence>
<gene>
    <name evidence="2" type="ORF">EL26_00670</name>
</gene>
<dbReference type="Proteomes" id="UP000027931">
    <property type="component" value="Unassembled WGS sequence"/>
</dbReference>
<dbReference type="STRING" id="1157490.EL26_00670"/>
<accession>A0A074LYM1</accession>
<evidence type="ECO:0000313" key="3">
    <source>
        <dbReference type="Proteomes" id="UP000027931"/>
    </source>
</evidence>
<dbReference type="eggNOG" id="COG5529">
    <property type="taxonomic scope" value="Bacteria"/>
</dbReference>
<keyword evidence="3" id="KW-1185">Reference proteome</keyword>
<proteinExistence type="predicted"/>
<comment type="caution">
    <text evidence="2">The sequence shown here is derived from an EMBL/GenBank/DDBJ whole genome shotgun (WGS) entry which is preliminary data.</text>
</comment>